<comment type="caution">
    <text evidence="2">The sequence shown here is derived from an EMBL/GenBank/DDBJ whole genome shotgun (WGS) entry which is preliminary data.</text>
</comment>
<accession>A0A0K8NXV1</accession>
<dbReference type="AlphaFoldDB" id="A0A0K8NXV1"/>
<keyword evidence="3" id="KW-1185">Reference proteome</keyword>
<organism evidence="2 3">
    <name type="scientific">Piscinibacter sakaiensis</name>
    <name type="common">Ideonella sakaiensis</name>
    <dbReference type="NCBI Taxonomy" id="1547922"/>
    <lineage>
        <taxon>Bacteria</taxon>
        <taxon>Pseudomonadati</taxon>
        <taxon>Pseudomonadota</taxon>
        <taxon>Betaproteobacteria</taxon>
        <taxon>Burkholderiales</taxon>
        <taxon>Sphaerotilaceae</taxon>
        <taxon>Piscinibacter</taxon>
    </lineage>
</organism>
<evidence type="ECO:0000313" key="3">
    <source>
        <dbReference type="Proteomes" id="UP000037660"/>
    </source>
</evidence>
<evidence type="ECO:0000313" key="2">
    <source>
        <dbReference type="EMBL" id="GAP35227.1"/>
    </source>
</evidence>
<dbReference type="EMBL" id="BBYR01000017">
    <property type="protein sequence ID" value="GAP35227.1"/>
    <property type="molecule type" value="Genomic_DNA"/>
</dbReference>
<dbReference type="Proteomes" id="UP000037660">
    <property type="component" value="Unassembled WGS sequence"/>
</dbReference>
<gene>
    <name evidence="2" type="ORF">ISF6_0818</name>
</gene>
<reference evidence="2 3" key="2">
    <citation type="journal article" date="2016" name="Science">
        <title>A bacterium that degrades and assimilates poly(ethylene terephthalate).</title>
        <authorList>
            <person name="Yoshida S."/>
            <person name="Hiraga K."/>
            <person name="Takehana T."/>
            <person name="Taniguchi I."/>
            <person name="Yamaji H."/>
            <person name="Maeda Y."/>
            <person name="Toyohara K."/>
            <person name="Miyamoto K."/>
            <person name="Kimura Y."/>
            <person name="Oda K."/>
        </authorList>
    </citation>
    <scope>NUCLEOTIDE SEQUENCE [LARGE SCALE GENOMIC DNA]</scope>
    <source>
        <strain evidence="3">NBRC 110686 / TISTR 2288 / 201-F6</strain>
    </source>
</reference>
<reference evidence="3" key="1">
    <citation type="submission" date="2015-07" db="EMBL/GenBank/DDBJ databases">
        <title>Discovery of a poly(ethylene terephthalate assimilation.</title>
        <authorList>
            <person name="Yoshida S."/>
            <person name="Hiraga K."/>
            <person name="Takehana T."/>
            <person name="Taniguchi I."/>
            <person name="Yamaji H."/>
            <person name="Maeda Y."/>
            <person name="Toyohara K."/>
            <person name="Miyamoto K."/>
            <person name="Kimura Y."/>
            <person name="Oda K."/>
        </authorList>
    </citation>
    <scope>NUCLEOTIDE SEQUENCE [LARGE SCALE GENOMIC DNA]</scope>
    <source>
        <strain evidence="3">NBRC 110686 / TISTR 2288 / 201-F6</strain>
    </source>
</reference>
<name>A0A0K8NXV1_PISS1</name>
<proteinExistence type="predicted"/>
<feature type="region of interest" description="Disordered" evidence="1">
    <location>
        <begin position="1"/>
        <end position="47"/>
    </location>
</feature>
<sequence>MPVAAYSNAEQLRAKATEAPGVPPHGAESGMLGYSQPALGYSRKGRA</sequence>
<evidence type="ECO:0000256" key="1">
    <source>
        <dbReference type="SAM" id="MobiDB-lite"/>
    </source>
</evidence>
<protein>
    <submittedName>
        <fullName evidence="2">Uncharacterized protein</fullName>
    </submittedName>
</protein>